<evidence type="ECO:0000256" key="1">
    <source>
        <dbReference type="SAM" id="MobiDB-lite"/>
    </source>
</evidence>
<dbReference type="Proteomes" id="UP000198983">
    <property type="component" value="Chromosome I"/>
</dbReference>
<name>A0A1H1M3R4_9ACTN</name>
<keyword evidence="5" id="KW-1185">Reference proteome</keyword>
<dbReference type="SMART" id="SM00894">
    <property type="entry name" value="Excalibur"/>
    <property type="match status" value="1"/>
</dbReference>
<feature type="compositionally biased region" description="Basic and acidic residues" evidence="1">
    <location>
        <begin position="48"/>
        <end position="60"/>
    </location>
</feature>
<evidence type="ECO:0000313" key="5">
    <source>
        <dbReference type="Proteomes" id="UP000198983"/>
    </source>
</evidence>
<evidence type="ECO:0000259" key="3">
    <source>
        <dbReference type="SMART" id="SM00894"/>
    </source>
</evidence>
<dbReference type="Pfam" id="PF05901">
    <property type="entry name" value="Excalibur"/>
    <property type="match status" value="1"/>
</dbReference>
<accession>A0A1H1M3R4</accession>
<proteinExistence type="predicted"/>
<reference evidence="4 5" key="1">
    <citation type="submission" date="2016-10" db="EMBL/GenBank/DDBJ databases">
        <authorList>
            <person name="de Groot N.N."/>
        </authorList>
    </citation>
    <scope>NUCLEOTIDE SEQUENCE [LARGE SCALE GENOMIC DNA]</scope>
    <source>
        <strain evidence="4 5">DSM 22024</strain>
    </source>
</reference>
<dbReference type="InterPro" id="IPR008613">
    <property type="entry name" value="Excalibur_Ca-bd_domain"/>
</dbReference>
<sequence>MYKKIAAVLATCVLATLGLVGIATADDDKYNCDDFRYQEDAQAVYNQDRSDPNDLDRDNDGIACETLPHRPKGSSGGSDSGKSNDDSNSNSRQDADDNGGIRLPSLIHTGGGATA</sequence>
<organism evidence="4 5">
    <name type="scientific">Actinopolymorpha singaporensis</name>
    <dbReference type="NCBI Taxonomy" id="117157"/>
    <lineage>
        <taxon>Bacteria</taxon>
        <taxon>Bacillati</taxon>
        <taxon>Actinomycetota</taxon>
        <taxon>Actinomycetes</taxon>
        <taxon>Propionibacteriales</taxon>
        <taxon>Actinopolymorphaceae</taxon>
        <taxon>Actinopolymorpha</taxon>
    </lineage>
</organism>
<feature type="chain" id="PRO_5009254008" evidence="2">
    <location>
        <begin position="26"/>
        <end position="115"/>
    </location>
</feature>
<dbReference type="STRING" id="117157.SAMN04489717_0661"/>
<feature type="region of interest" description="Disordered" evidence="1">
    <location>
        <begin position="43"/>
        <end position="115"/>
    </location>
</feature>
<dbReference type="AlphaFoldDB" id="A0A1H1M3R4"/>
<keyword evidence="2" id="KW-0732">Signal</keyword>
<evidence type="ECO:0000256" key="2">
    <source>
        <dbReference type="SAM" id="SignalP"/>
    </source>
</evidence>
<dbReference type="RefSeq" id="WP_197681655.1">
    <property type="nucleotide sequence ID" value="NZ_LT629732.1"/>
</dbReference>
<feature type="signal peptide" evidence="2">
    <location>
        <begin position="1"/>
        <end position="25"/>
    </location>
</feature>
<protein>
    <submittedName>
        <fullName evidence="4">Excalibur calcium-binding domain-containing protein</fullName>
    </submittedName>
</protein>
<dbReference type="EMBL" id="LT629732">
    <property type="protein sequence ID" value="SDR81327.1"/>
    <property type="molecule type" value="Genomic_DNA"/>
</dbReference>
<evidence type="ECO:0000313" key="4">
    <source>
        <dbReference type="EMBL" id="SDR81327.1"/>
    </source>
</evidence>
<gene>
    <name evidence="4" type="ORF">SAMN04489717_0661</name>
</gene>
<feature type="domain" description="Excalibur calcium-binding" evidence="3">
    <location>
        <begin position="28"/>
        <end position="65"/>
    </location>
</feature>